<feature type="transmembrane region" description="Helical" evidence="1">
    <location>
        <begin position="394"/>
        <end position="409"/>
    </location>
</feature>
<accession>A0A9D5SBB7</accession>
<feature type="transmembrane region" description="Helical" evidence="1">
    <location>
        <begin position="63"/>
        <end position="83"/>
    </location>
</feature>
<dbReference type="EMBL" id="SUYC01000019">
    <property type="protein sequence ID" value="MBE6271892.1"/>
    <property type="molecule type" value="Genomic_DNA"/>
</dbReference>
<keyword evidence="1" id="KW-1133">Transmembrane helix</keyword>
<feature type="transmembrane region" description="Helical" evidence="1">
    <location>
        <begin position="184"/>
        <end position="204"/>
    </location>
</feature>
<feature type="transmembrane region" description="Helical" evidence="1">
    <location>
        <begin position="255"/>
        <end position="276"/>
    </location>
</feature>
<name>A0A9D5SBB7_XYLRU</name>
<evidence type="ECO:0000313" key="2">
    <source>
        <dbReference type="EMBL" id="MBE6271892.1"/>
    </source>
</evidence>
<proteinExistence type="predicted"/>
<feature type="transmembrane region" description="Helical" evidence="1">
    <location>
        <begin position="210"/>
        <end position="243"/>
    </location>
</feature>
<dbReference type="Proteomes" id="UP000806522">
    <property type="component" value="Unassembled WGS sequence"/>
</dbReference>
<feature type="transmembrane region" description="Helical" evidence="1">
    <location>
        <begin position="371"/>
        <end position="388"/>
    </location>
</feature>
<organism evidence="2 3">
    <name type="scientific">Xylanibacter ruminicola</name>
    <name type="common">Prevotella ruminicola</name>
    <dbReference type="NCBI Taxonomy" id="839"/>
    <lineage>
        <taxon>Bacteria</taxon>
        <taxon>Pseudomonadati</taxon>
        <taxon>Bacteroidota</taxon>
        <taxon>Bacteroidia</taxon>
        <taxon>Bacteroidales</taxon>
        <taxon>Prevotellaceae</taxon>
        <taxon>Xylanibacter</taxon>
    </lineage>
</organism>
<keyword evidence="1" id="KW-0812">Transmembrane</keyword>
<gene>
    <name evidence="2" type="ORF">E7101_13250</name>
</gene>
<reference evidence="2" key="1">
    <citation type="submission" date="2019-04" db="EMBL/GenBank/DDBJ databases">
        <title>Evolution of Biomass-Degrading Anaerobic Consortia Revealed by Metagenomics.</title>
        <authorList>
            <person name="Peng X."/>
        </authorList>
    </citation>
    <scope>NUCLEOTIDE SEQUENCE</scope>
    <source>
        <strain evidence="2">SIG140</strain>
    </source>
</reference>
<feature type="transmembrane region" description="Helical" evidence="1">
    <location>
        <begin position="9"/>
        <end position="27"/>
    </location>
</feature>
<dbReference type="AlphaFoldDB" id="A0A9D5SBB7"/>
<evidence type="ECO:0000256" key="1">
    <source>
        <dbReference type="SAM" id="Phobius"/>
    </source>
</evidence>
<comment type="caution">
    <text evidence="2">The sequence shown here is derived from an EMBL/GenBank/DDBJ whole genome shotgun (WGS) entry which is preliminary data.</text>
</comment>
<evidence type="ECO:0000313" key="3">
    <source>
        <dbReference type="Proteomes" id="UP000806522"/>
    </source>
</evidence>
<feature type="transmembrane region" description="Helical" evidence="1">
    <location>
        <begin position="33"/>
        <end position="51"/>
    </location>
</feature>
<keyword evidence="1" id="KW-0472">Membrane</keyword>
<protein>
    <submittedName>
        <fullName evidence="2">Uncharacterized protein</fullName>
    </submittedName>
</protein>
<sequence>MMPFRMTKVVRYILLIICLLIYIYNIQLQAIPIAAKTLLAVPGFIYFLTDKKSKVTYQKLQKYIKLFGVALLLFLWGLFTMAINGSDEMLYLAYIKNFLLWFFEVYFLCHLAKSIVSSFLDLCKIITIVVAFESLLALCLKFNPSFAEIVSNIVEMKVYQVSFDNYIDTSDLTDFSRIIGFGNAVYFGVLTSCTLGLISGAYVLYHSKSIFIYIVCYIIISIVSIMTARIAVVPVVLGLALVLFYHAKERNGHVIRTTILISLSAFVTIHLALTFLPDNMLEWQMELFGNMTKNSESEHWQKWLINTKFEDKTLFIGDAHYKVGDFAYYKNVDIGFYRQIFYSGLIGLSIILYYNIMILKYIKKSDISDKSLGPYVAVLFICYLISMFKGDINYVELYLLVLMMFDFSIKKNVLTK</sequence>
<feature type="transmembrane region" description="Helical" evidence="1">
    <location>
        <begin position="340"/>
        <end position="359"/>
    </location>
</feature>
<feature type="transmembrane region" description="Helical" evidence="1">
    <location>
        <begin position="89"/>
        <end position="109"/>
    </location>
</feature>